<dbReference type="Proteomes" id="UP000315901">
    <property type="component" value="Unassembled WGS sequence"/>
</dbReference>
<feature type="transmembrane region" description="Helical" evidence="2">
    <location>
        <begin position="36"/>
        <end position="57"/>
    </location>
</feature>
<evidence type="ECO:0000313" key="5">
    <source>
        <dbReference type="Proteomes" id="UP000315901"/>
    </source>
</evidence>
<feature type="coiled-coil region" evidence="1">
    <location>
        <begin position="239"/>
        <end position="266"/>
    </location>
</feature>
<evidence type="ECO:0000313" key="4">
    <source>
        <dbReference type="EMBL" id="TPE54305.1"/>
    </source>
</evidence>
<dbReference type="InterPro" id="IPR050706">
    <property type="entry name" value="Cyclic-di-GMP_PDE-like"/>
</dbReference>
<feature type="transmembrane region" description="Helical" evidence="2">
    <location>
        <begin position="7"/>
        <end position="30"/>
    </location>
</feature>
<dbReference type="GO" id="GO:0071111">
    <property type="term" value="F:cyclic-guanylate-specific phosphodiesterase activity"/>
    <property type="evidence" value="ECO:0007669"/>
    <property type="project" value="InterPro"/>
</dbReference>
<keyword evidence="2" id="KW-0812">Transmembrane</keyword>
<accession>A0A501X086</accession>
<dbReference type="RefSeq" id="WP_140587576.1">
    <property type="nucleotide sequence ID" value="NZ_VFRR01000006.1"/>
</dbReference>
<dbReference type="InterPro" id="IPR035919">
    <property type="entry name" value="EAL_sf"/>
</dbReference>
<keyword evidence="2" id="KW-0472">Membrane</keyword>
<proteinExistence type="predicted"/>
<dbReference type="InterPro" id="IPR001633">
    <property type="entry name" value="EAL_dom"/>
</dbReference>
<evidence type="ECO:0000256" key="2">
    <source>
        <dbReference type="SAM" id="Phobius"/>
    </source>
</evidence>
<sequence>MYIIGLLFYIGIPIFAYYLESAWEFIVTSFNLSPEITVLIGIAYIYPLSVFLMSVVFKSKGFANITYFRSQVTLSSTLSVSFGLIGTFIGLSQMIAGIAAGMGADGDFTSKMASLLGAISTALDSMSLAFLTSILGVGASVAILFSSNYLASFFRENDQLKQNEGQTGGAGVTGFSPTEEQAAGFDSIKEHLDKTYELTADKEKVWSDLYLLLENSTGNELVQGINNTLNANTGAMSAVKEEINSLRAAQEKQAKAQEQQTAATQASLQTMSDQVADSMQSMSEQVAQSLQTMANHVADSMDSNNQSMSEMRHAIMLMAETNQQGHEALRTTINETTSQLTAIARILHDLRIQMAIPLEESLSNALRDNALDLVYQVKKNLEGEVAGAEAYVRWNEPVRGLVPNSVLFDIAEKHDMLVPLDRWVMKTTFAQVSAWHKQGKWQDDQVMSINISHKSLVDPGFLNHVEVLLEDHELKPEYFAFEVTENTIMNYPEESRDKIRQIARLGIRVYIDDFGTGYSSLMNLKNFKINQLKIDKEIVQDVLEYSDQSESIIRSIMNIARELKIQVSAEGIETQEQMDLLSSVGCTLFQGYFLGRPESAEQFQTLYFQTDSEDLDA</sequence>
<gene>
    <name evidence="4" type="ORF">FJM67_04995</name>
</gene>
<dbReference type="EMBL" id="VFRR01000006">
    <property type="protein sequence ID" value="TPE54305.1"/>
    <property type="molecule type" value="Genomic_DNA"/>
</dbReference>
<dbReference type="CDD" id="cd01948">
    <property type="entry name" value="EAL"/>
    <property type="match status" value="1"/>
</dbReference>
<name>A0A501X086_9GAMM</name>
<keyword evidence="5" id="KW-1185">Reference proteome</keyword>
<evidence type="ECO:0000259" key="3">
    <source>
        <dbReference type="PROSITE" id="PS50883"/>
    </source>
</evidence>
<feature type="transmembrane region" description="Helical" evidence="2">
    <location>
        <begin position="122"/>
        <end position="145"/>
    </location>
</feature>
<comment type="caution">
    <text evidence="4">The sequence shown here is derived from an EMBL/GenBank/DDBJ whole genome shotgun (WGS) entry which is preliminary data.</text>
</comment>
<dbReference type="PROSITE" id="PS50883">
    <property type="entry name" value="EAL"/>
    <property type="match status" value="1"/>
</dbReference>
<protein>
    <submittedName>
        <fullName evidence="4">EAL domain-containing protein</fullName>
    </submittedName>
</protein>
<dbReference type="PANTHER" id="PTHR33121:SF79">
    <property type="entry name" value="CYCLIC DI-GMP PHOSPHODIESTERASE PDED-RELATED"/>
    <property type="match status" value="1"/>
</dbReference>
<keyword evidence="1" id="KW-0175">Coiled coil</keyword>
<reference evidence="4 5" key="1">
    <citation type="submission" date="2019-06" db="EMBL/GenBank/DDBJ databases">
        <title>A novel bacterium of genus Marinomonas, isolated from coastal sand.</title>
        <authorList>
            <person name="Huang H."/>
            <person name="Mo K."/>
            <person name="Hu Y."/>
        </authorList>
    </citation>
    <scope>NUCLEOTIDE SEQUENCE [LARGE SCALE GENOMIC DNA]</scope>
    <source>
        <strain evidence="4 5">HB171799</strain>
    </source>
</reference>
<dbReference type="Gene3D" id="3.20.20.450">
    <property type="entry name" value="EAL domain"/>
    <property type="match status" value="1"/>
</dbReference>
<feature type="transmembrane region" description="Helical" evidence="2">
    <location>
        <begin position="78"/>
        <end position="102"/>
    </location>
</feature>
<feature type="domain" description="EAL" evidence="3">
    <location>
        <begin position="355"/>
        <end position="611"/>
    </location>
</feature>
<dbReference type="OrthoDB" id="9762141at2"/>
<organism evidence="4 5">
    <name type="scientific">Maribrevibacterium harenarium</name>
    <dbReference type="NCBI Taxonomy" id="2589817"/>
    <lineage>
        <taxon>Bacteria</taxon>
        <taxon>Pseudomonadati</taxon>
        <taxon>Pseudomonadota</taxon>
        <taxon>Gammaproteobacteria</taxon>
        <taxon>Oceanospirillales</taxon>
        <taxon>Oceanospirillaceae</taxon>
        <taxon>Maribrevibacterium</taxon>
    </lineage>
</organism>
<dbReference type="Pfam" id="PF00563">
    <property type="entry name" value="EAL"/>
    <property type="match status" value="1"/>
</dbReference>
<evidence type="ECO:0000256" key="1">
    <source>
        <dbReference type="SAM" id="Coils"/>
    </source>
</evidence>
<dbReference type="AlphaFoldDB" id="A0A501X086"/>
<dbReference type="SMART" id="SM00052">
    <property type="entry name" value="EAL"/>
    <property type="match status" value="1"/>
</dbReference>
<keyword evidence="2" id="KW-1133">Transmembrane helix</keyword>
<dbReference type="SUPFAM" id="SSF141868">
    <property type="entry name" value="EAL domain-like"/>
    <property type="match status" value="1"/>
</dbReference>
<dbReference type="PANTHER" id="PTHR33121">
    <property type="entry name" value="CYCLIC DI-GMP PHOSPHODIESTERASE PDEF"/>
    <property type="match status" value="1"/>
</dbReference>